<dbReference type="EMBL" id="JYDH01000087">
    <property type="protein sequence ID" value="KRY33127.1"/>
    <property type="molecule type" value="Genomic_DNA"/>
</dbReference>
<reference evidence="1 2" key="1">
    <citation type="submission" date="2015-01" db="EMBL/GenBank/DDBJ databases">
        <title>Evolution of Trichinella species and genotypes.</title>
        <authorList>
            <person name="Korhonen P.K."/>
            <person name="Edoardo P."/>
            <person name="Giuseppe L.R."/>
            <person name="Gasser R.B."/>
        </authorList>
    </citation>
    <scope>NUCLEOTIDE SEQUENCE [LARGE SCALE GENOMIC DNA]</scope>
    <source>
        <strain evidence="1">ISS3</strain>
    </source>
</reference>
<protein>
    <submittedName>
        <fullName evidence="1">Uncharacterized protein</fullName>
    </submittedName>
</protein>
<dbReference type="Proteomes" id="UP000054776">
    <property type="component" value="Unassembled WGS sequence"/>
</dbReference>
<name>A0A0V1B802_TRISP</name>
<dbReference type="InParanoid" id="A0A0V1B802"/>
<gene>
    <name evidence="1" type="ORF">T01_1151</name>
</gene>
<organism evidence="1 2">
    <name type="scientific">Trichinella spiralis</name>
    <name type="common">Trichina worm</name>
    <dbReference type="NCBI Taxonomy" id="6334"/>
    <lineage>
        <taxon>Eukaryota</taxon>
        <taxon>Metazoa</taxon>
        <taxon>Ecdysozoa</taxon>
        <taxon>Nematoda</taxon>
        <taxon>Enoplea</taxon>
        <taxon>Dorylaimia</taxon>
        <taxon>Trichinellida</taxon>
        <taxon>Trichinellidae</taxon>
        <taxon>Trichinella</taxon>
    </lineage>
</organism>
<sequence>MDLFKTFNVQLYVIENFALKHLVLAPWLRIATVYRTAP</sequence>
<proteinExistence type="predicted"/>
<evidence type="ECO:0000313" key="1">
    <source>
        <dbReference type="EMBL" id="KRY33127.1"/>
    </source>
</evidence>
<accession>A0A0V1B802</accession>
<evidence type="ECO:0000313" key="2">
    <source>
        <dbReference type="Proteomes" id="UP000054776"/>
    </source>
</evidence>
<keyword evidence="2" id="KW-1185">Reference proteome</keyword>
<comment type="caution">
    <text evidence="1">The sequence shown here is derived from an EMBL/GenBank/DDBJ whole genome shotgun (WGS) entry which is preliminary data.</text>
</comment>
<dbReference type="AlphaFoldDB" id="A0A0V1B802"/>